<dbReference type="OrthoDB" id="9998363at2759"/>
<evidence type="ECO:0000256" key="5">
    <source>
        <dbReference type="ARBA" id="ARBA00022833"/>
    </source>
</evidence>
<dbReference type="GO" id="GO:0008270">
    <property type="term" value="F:zinc ion binding"/>
    <property type="evidence" value="ECO:0007669"/>
    <property type="project" value="UniProtKB-KW"/>
</dbReference>
<keyword evidence="7" id="KW-0804">Transcription</keyword>
<comment type="similarity">
    <text evidence="9">Belongs to the sal C2H2-type zinc-finger protein family.</text>
</comment>
<dbReference type="GO" id="GO:0005634">
    <property type="term" value="C:nucleus"/>
    <property type="evidence" value="ECO:0007669"/>
    <property type="project" value="UniProtKB-SubCell"/>
</dbReference>
<dbReference type="InterPro" id="IPR013087">
    <property type="entry name" value="Znf_C2H2_type"/>
</dbReference>
<dbReference type="EMBL" id="KB097106">
    <property type="protein sequence ID" value="ESN99591.1"/>
    <property type="molecule type" value="Genomic_DNA"/>
</dbReference>
<keyword evidence="5" id="KW-0862">Zinc</keyword>
<evidence type="ECO:0000256" key="6">
    <source>
        <dbReference type="ARBA" id="ARBA00023015"/>
    </source>
</evidence>
<feature type="domain" description="C2H2-type" evidence="11">
    <location>
        <begin position="35"/>
        <end position="62"/>
    </location>
</feature>
<evidence type="ECO:0000313" key="14">
    <source>
        <dbReference type="Proteomes" id="UP000015101"/>
    </source>
</evidence>
<dbReference type="GO" id="GO:0006355">
    <property type="term" value="P:regulation of DNA-templated transcription"/>
    <property type="evidence" value="ECO:0007669"/>
    <property type="project" value="UniProtKB-ARBA"/>
</dbReference>
<sequence>SHDDPLEQFMEIQLTENSKMEELIRENEGKVKDPNQCVMCHRILSCRSALQMHYRTHTGERPYKCKLCSRTFTTKGNLKTHMSVHRGKTFQRSIHKCPICFREFSNPLVLQQHFRSHASE</sequence>
<dbReference type="GO" id="GO:0048699">
    <property type="term" value="P:generation of neurons"/>
    <property type="evidence" value="ECO:0007669"/>
    <property type="project" value="UniProtKB-ARBA"/>
</dbReference>
<reference evidence="12 14" key="2">
    <citation type="journal article" date="2013" name="Nature">
        <title>Insights into bilaterian evolution from three spiralian genomes.</title>
        <authorList>
            <person name="Simakov O."/>
            <person name="Marletaz F."/>
            <person name="Cho S.J."/>
            <person name="Edsinger-Gonzales E."/>
            <person name="Havlak P."/>
            <person name="Hellsten U."/>
            <person name="Kuo D.H."/>
            <person name="Larsson T."/>
            <person name="Lv J."/>
            <person name="Arendt D."/>
            <person name="Savage R."/>
            <person name="Osoegawa K."/>
            <person name="de Jong P."/>
            <person name="Grimwood J."/>
            <person name="Chapman J.A."/>
            <person name="Shapiro H."/>
            <person name="Aerts A."/>
            <person name="Otillar R.P."/>
            <person name="Terry A.Y."/>
            <person name="Boore J.L."/>
            <person name="Grigoriev I.V."/>
            <person name="Lindberg D.R."/>
            <person name="Seaver E.C."/>
            <person name="Weisblat D.A."/>
            <person name="Putnam N.H."/>
            <person name="Rokhsar D.S."/>
        </authorList>
    </citation>
    <scope>NUCLEOTIDE SEQUENCE</scope>
</reference>
<evidence type="ECO:0000256" key="1">
    <source>
        <dbReference type="ARBA" id="ARBA00004123"/>
    </source>
</evidence>
<evidence type="ECO:0000313" key="12">
    <source>
        <dbReference type="EMBL" id="ESN99591.1"/>
    </source>
</evidence>
<gene>
    <name evidence="13" type="primary">20195969</name>
    <name evidence="12" type="ORF">HELRODRAFT_126940</name>
</gene>
<dbReference type="InterPro" id="IPR051565">
    <property type="entry name" value="Sal_C2H2-zinc-finger"/>
</dbReference>
<keyword evidence="3" id="KW-0677">Repeat</keyword>
<evidence type="ECO:0000256" key="7">
    <source>
        <dbReference type="ARBA" id="ARBA00023163"/>
    </source>
</evidence>
<dbReference type="FunFam" id="3.30.160.60:FF:002381">
    <property type="entry name" value="Putative spalt protein"/>
    <property type="match status" value="1"/>
</dbReference>
<dbReference type="GO" id="GO:0048513">
    <property type="term" value="P:animal organ development"/>
    <property type="evidence" value="ECO:0007669"/>
    <property type="project" value="UniProtKB-ARBA"/>
</dbReference>
<dbReference type="STRING" id="6412.T1EHB9"/>
<dbReference type="SUPFAM" id="SSF57667">
    <property type="entry name" value="beta-beta-alpha zinc fingers"/>
    <property type="match status" value="2"/>
</dbReference>
<evidence type="ECO:0000256" key="8">
    <source>
        <dbReference type="ARBA" id="ARBA00023242"/>
    </source>
</evidence>
<organism evidence="13 14">
    <name type="scientific">Helobdella robusta</name>
    <name type="common">Californian leech</name>
    <dbReference type="NCBI Taxonomy" id="6412"/>
    <lineage>
        <taxon>Eukaryota</taxon>
        <taxon>Metazoa</taxon>
        <taxon>Spiralia</taxon>
        <taxon>Lophotrochozoa</taxon>
        <taxon>Annelida</taxon>
        <taxon>Clitellata</taxon>
        <taxon>Hirudinea</taxon>
        <taxon>Rhynchobdellida</taxon>
        <taxon>Glossiphoniidae</taxon>
        <taxon>Helobdella</taxon>
    </lineage>
</organism>
<evidence type="ECO:0000313" key="13">
    <source>
        <dbReference type="EnsemblMetazoa" id="HelroP126940"/>
    </source>
</evidence>
<dbReference type="HOGENOM" id="CLU_002678_42_18_1"/>
<keyword evidence="8" id="KW-0539">Nucleus</keyword>
<dbReference type="EnsemblMetazoa" id="HelroT126940">
    <property type="protein sequence ID" value="HelroP126940"/>
    <property type="gene ID" value="HelroG126940"/>
</dbReference>
<dbReference type="PANTHER" id="PTHR23233">
    <property type="entry name" value="SAL-LIKE PROTEIN"/>
    <property type="match status" value="1"/>
</dbReference>
<accession>T1EHB9</accession>
<feature type="domain" description="C2H2-type" evidence="11">
    <location>
        <begin position="95"/>
        <end position="120"/>
    </location>
</feature>
<dbReference type="KEGG" id="hro:HELRODRAFT_126940"/>
<dbReference type="AlphaFoldDB" id="T1EHB9"/>
<dbReference type="FunFam" id="3.30.160.60:FF:000025">
    <property type="entry name" value="Spalt-like transcription factor 1"/>
    <property type="match status" value="1"/>
</dbReference>
<evidence type="ECO:0000256" key="2">
    <source>
        <dbReference type="ARBA" id="ARBA00022723"/>
    </source>
</evidence>
<evidence type="ECO:0000256" key="3">
    <source>
        <dbReference type="ARBA" id="ARBA00022737"/>
    </source>
</evidence>
<keyword evidence="2" id="KW-0479">Metal-binding</keyword>
<feature type="domain" description="C2H2-type" evidence="11">
    <location>
        <begin position="63"/>
        <end position="90"/>
    </location>
</feature>
<dbReference type="Proteomes" id="UP000015101">
    <property type="component" value="Unassembled WGS sequence"/>
</dbReference>
<dbReference type="EMBL" id="AMQM01005824">
    <property type="status" value="NOT_ANNOTATED_CDS"/>
    <property type="molecule type" value="Genomic_DNA"/>
</dbReference>
<dbReference type="GO" id="GO:0048646">
    <property type="term" value="P:anatomical structure formation involved in morphogenesis"/>
    <property type="evidence" value="ECO:0007669"/>
    <property type="project" value="UniProtKB-ARBA"/>
</dbReference>
<dbReference type="PROSITE" id="PS50157">
    <property type="entry name" value="ZINC_FINGER_C2H2_2"/>
    <property type="match status" value="3"/>
</dbReference>
<dbReference type="Pfam" id="PF13894">
    <property type="entry name" value="zf-C2H2_4"/>
    <property type="match status" value="1"/>
</dbReference>
<keyword evidence="14" id="KW-1185">Reference proteome</keyword>
<dbReference type="Pfam" id="PF00096">
    <property type="entry name" value="zf-C2H2"/>
    <property type="match status" value="1"/>
</dbReference>
<dbReference type="GO" id="GO:0061061">
    <property type="term" value="P:muscle structure development"/>
    <property type="evidence" value="ECO:0007669"/>
    <property type="project" value="UniProtKB-ARBA"/>
</dbReference>
<protein>
    <recommendedName>
        <fullName evidence="11">C2H2-type domain-containing protein</fullName>
    </recommendedName>
</protein>
<dbReference type="InterPro" id="IPR036236">
    <property type="entry name" value="Znf_C2H2_sf"/>
</dbReference>
<name>T1EHB9_HELRO</name>
<keyword evidence="6" id="KW-0805">Transcription regulation</keyword>
<dbReference type="eggNOG" id="KOG1074">
    <property type="taxonomic scope" value="Eukaryota"/>
</dbReference>
<dbReference type="PANTHER" id="PTHR23233:SF84">
    <property type="entry name" value="FI23031P1"/>
    <property type="match status" value="1"/>
</dbReference>
<dbReference type="GO" id="GO:0009791">
    <property type="term" value="P:post-embryonic development"/>
    <property type="evidence" value="ECO:0007669"/>
    <property type="project" value="UniProtKB-ARBA"/>
</dbReference>
<proteinExistence type="inferred from homology"/>
<reference evidence="14" key="1">
    <citation type="submission" date="2012-12" db="EMBL/GenBank/DDBJ databases">
        <authorList>
            <person name="Hellsten U."/>
            <person name="Grimwood J."/>
            <person name="Chapman J.A."/>
            <person name="Shapiro H."/>
            <person name="Aerts A."/>
            <person name="Otillar R.P."/>
            <person name="Terry A.Y."/>
            <person name="Boore J.L."/>
            <person name="Simakov O."/>
            <person name="Marletaz F."/>
            <person name="Cho S.-J."/>
            <person name="Edsinger-Gonzales E."/>
            <person name="Havlak P."/>
            <person name="Kuo D.-H."/>
            <person name="Larsson T."/>
            <person name="Lv J."/>
            <person name="Arendt D."/>
            <person name="Savage R."/>
            <person name="Osoegawa K."/>
            <person name="de Jong P."/>
            <person name="Lindberg D.R."/>
            <person name="Seaver E.C."/>
            <person name="Weisblat D.A."/>
            <person name="Putnam N.H."/>
            <person name="Grigoriev I.V."/>
            <person name="Rokhsar D.S."/>
        </authorList>
    </citation>
    <scope>NUCLEOTIDE SEQUENCE</scope>
</reference>
<dbReference type="SMART" id="SM00355">
    <property type="entry name" value="ZnF_C2H2"/>
    <property type="match status" value="3"/>
</dbReference>
<dbReference type="Gene3D" id="3.30.160.60">
    <property type="entry name" value="Classic Zinc Finger"/>
    <property type="match status" value="2"/>
</dbReference>
<dbReference type="InParanoid" id="T1EHB9"/>
<dbReference type="RefSeq" id="XP_009022351.1">
    <property type="nucleotide sequence ID" value="XM_009024103.1"/>
</dbReference>
<comment type="subcellular location">
    <subcellularLocation>
        <location evidence="1">Nucleus</location>
    </subcellularLocation>
</comment>
<evidence type="ECO:0000259" key="11">
    <source>
        <dbReference type="PROSITE" id="PS50157"/>
    </source>
</evidence>
<dbReference type="GeneID" id="20195969"/>
<evidence type="ECO:0000256" key="4">
    <source>
        <dbReference type="ARBA" id="ARBA00022771"/>
    </source>
</evidence>
<dbReference type="GO" id="GO:0001708">
    <property type="term" value="P:cell fate specification"/>
    <property type="evidence" value="ECO:0007669"/>
    <property type="project" value="UniProtKB-ARBA"/>
</dbReference>
<evidence type="ECO:0000256" key="10">
    <source>
        <dbReference type="PROSITE-ProRule" id="PRU00042"/>
    </source>
</evidence>
<keyword evidence="4 10" id="KW-0863">Zinc-finger</keyword>
<evidence type="ECO:0000256" key="9">
    <source>
        <dbReference type="ARBA" id="ARBA00038474"/>
    </source>
</evidence>
<dbReference type="OMA" id="VMCHRIL"/>
<dbReference type="PROSITE" id="PS00028">
    <property type="entry name" value="ZINC_FINGER_C2H2_1"/>
    <property type="match status" value="3"/>
</dbReference>
<reference evidence="13" key="3">
    <citation type="submission" date="2015-06" db="UniProtKB">
        <authorList>
            <consortium name="EnsemblMetazoa"/>
        </authorList>
    </citation>
    <scope>IDENTIFICATION</scope>
</reference>
<dbReference type="CTD" id="20195969"/>